<protein>
    <submittedName>
        <fullName evidence="1">Uncharacterized protein</fullName>
    </submittedName>
</protein>
<accession>A0A0C9VQB6</accession>
<sequence>MLFHNLSPNDRPAPSNKDLETALSELKGFASTGISRPNSCDASAIETAFRSSTHGETTPLSEGKSIGIIREMISQACCDELDRQVPPLDLFDIAEQEVLSDYDDDSHSHSGRFETTTLYAINNEDNIINLDSHSLPARPETTSPYAIDHEGDIIDPQLHSPMLHEPYEHPFITSPNTPSQAGRLLNDDDCLVCRNEEGFRKEINCFVGLLPTLFSQETGPVSESATDKACTVVNPLGNLPSFFEDDKEESTVLGVLSRPLNLLRAIKNYWQSVENTETSILCYLNLCIVYELTSFFQPARASPRLNTISITATQNQVDNNFTLQGCFILNRVINLNHANDFSLGDFSNAPCLPGVYSVLLSICCASAEVENDEIYGQEYFN</sequence>
<name>A0A0C9VQB6_SPHS4</name>
<proteinExistence type="predicted"/>
<evidence type="ECO:0000313" key="1">
    <source>
        <dbReference type="EMBL" id="KIJ44467.1"/>
    </source>
</evidence>
<dbReference type="HOGENOM" id="CLU_790283_0_0_1"/>
<gene>
    <name evidence="1" type="ORF">M422DRAFT_47253</name>
</gene>
<organism evidence="1 2">
    <name type="scientific">Sphaerobolus stellatus (strain SS14)</name>
    <dbReference type="NCBI Taxonomy" id="990650"/>
    <lineage>
        <taxon>Eukaryota</taxon>
        <taxon>Fungi</taxon>
        <taxon>Dikarya</taxon>
        <taxon>Basidiomycota</taxon>
        <taxon>Agaricomycotina</taxon>
        <taxon>Agaricomycetes</taxon>
        <taxon>Phallomycetidae</taxon>
        <taxon>Geastrales</taxon>
        <taxon>Sphaerobolaceae</taxon>
        <taxon>Sphaerobolus</taxon>
    </lineage>
</organism>
<keyword evidence="2" id="KW-1185">Reference proteome</keyword>
<dbReference type="Proteomes" id="UP000054279">
    <property type="component" value="Unassembled WGS sequence"/>
</dbReference>
<reference evidence="1 2" key="1">
    <citation type="submission" date="2014-06" db="EMBL/GenBank/DDBJ databases">
        <title>Evolutionary Origins and Diversification of the Mycorrhizal Mutualists.</title>
        <authorList>
            <consortium name="DOE Joint Genome Institute"/>
            <consortium name="Mycorrhizal Genomics Consortium"/>
            <person name="Kohler A."/>
            <person name="Kuo A."/>
            <person name="Nagy L.G."/>
            <person name="Floudas D."/>
            <person name="Copeland A."/>
            <person name="Barry K.W."/>
            <person name="Cichocki N."/>
            <person name="Veneault-Fourrey C."/>
            <person name="LaButti K."/>
            <person name="Lindquist E.A."/>
            <person name="Lipzen A."/>
            <person name="Lundell T."/>
            <person name="Morin E."/>
            <person name="Murat C."/>
            <person name="Riley R."/>
            <person name="Ohm R."/>
            <person name="Sun H."/>
            <person name="Tunlid A."/>
            <person name="Henrissat B."/>
            <person name="Grigoriev I.V."/>
            <person name="Hibbett D.S."/>
            <person name="Martin F."/>
        </authorList>
    </citation>
    <scope>NUCLEOTIDE SEQUENCE [LARGE SCALE GENOMIC DNA]</scope>
    <source>
        <strain evidence="1 2">SS14</strain>
    </source>
</reference>
<dbReference type="EMBL" id="KN837117">
    <property type="protein sequence ID" value="KIJ44467.1"/>
    <property type="molecule type" value="Genomic_DNA"/>
</dbReference>
<evidence type="ECO:0000313" key="2">
    <source>
        <dbReference type="Proteomes" id="UP000054279"/>
    </source>
</evidence>
<dbReference type="AlphaFoldDB" id="A0A0C9VQB6"/>